<feature type="region of interest" description="Disordered" evidence="1">
    <location>
        <begin position="1"/>
        <end position="40"/>
    </location>
</feature>
<organism evidence="2 3">
    <name type="scientific">Eumeta variegata</name>
    <name type="common">Bagworm moth</name>
    <name type="synonym">Eumeta japonica</name>
    <dbReference type="NCBI Taxonomy" id="151549"/>
    <lineage>
        <taxon>Eukaryota</taxon>
        <taxon>Metazoa</taxon>
        <taxon>Ecdysozoa</taxon>
        <taxon>Arthropoda</taxon>
        <taxon>Hexapoda</taxon>
        <taxon>Insecta</taxon>
        <taxon>Pterygota</taxon>
        <taxon>Neoptera</taxon>
        <taxon>Endopterygota</taxon>
        <taxon>Lepidoptera</taxon>
        <taxon>Glossata</taxon>
        <taxon>Ditrysia</taxon>
        <taxon>Tineoidea</taxon>
        <taxon>Psychidae</taxon>
        <taxon>Oiketicinae</taxon>
        <taxon>Eumeta</taxon>
    </lineage>
</organism>
<dbReference type="AlphaFoldDB" id="A0A4C1SXH2"/>
<accession>A0A4C1SXH2</accession>
<comment type="caution">
    <text evidence="2">The sequence shown here is derived from an EMBL/GenBank/DDBJ whole genome shotgun (WGS) entry which is preliminary data.</text>
</comment>
<dbReference type="EMBL" id="BGZK01000023">
    <property type="protein sequence ID" value="GBP06625.1"/>
    <property type="molecule type" value="Genomic_DNA"/>
</dbReference>
<evidence type="ECO:0000313" key="3">
    <source>
        <dbReference type="Proteomes" id="UP000299102"/>
    </source>
</evidence>
<evidence type="ECO:0000313" key="2">
    <source>
        <dbReference type="EMBL" id="GBP06625.1"/>
    </source>
</evidence>
<dbReference type="Proteomes" id="UP000299102">
    <property type="component" value="Unassembled WGS sequence"/>
</dbReference>
<protein>
    <submittedName>
        <fullName evidence="2">Uncharacterized protein</fullName>
    </submittedName>
</protein>
<reference evidence="2 3" key="1">
    <citation type="journal article" date="2019" name="Commun. Biol.">
        <title>The bagworm genome reveals a unique fibroin gene that provides high tensile strength.</title>
        <authorList>
            <person name="Kono N."/>
            <person name="Nakamura H."/>
            <person name="Ohtoshi R."/>
            <person name="Tomita M."/>
            <person name="Numata K."/>
            <person name="Arakawa K."/>
        </authorList>
    </citation>
    <scope>NUCLEOTIDE SEQUENCE [LARGE SCALE GENOMIC DNA]</scope>
</reference>
<name>A0A4C1SXH2_EUMVA</name>
<keyword evidence="3" id="KW-1185">Reference proteome</keyword>
<evidence type="ECO:0000256" key="1">
    <source>
        <dbReference type="SAM" id="MobiDB-lite"/>
    </source>
</evidence>
<proteinExistence type="predicted"/>
<sequence>MKQVTESSAVRRRCGDYARHPPAGGPKSGSIRVTRHGRGWTPSLATRRSFRAVRLTHARLPLRNYRCETDDAASRNRKNVWRYTEYGVL</sequence>
<gene>
    <name evidence="2" type="ORF">EVAR_92602_1</name>
</gene>